<dbReference type="Proteomes" id="UP000838100">
    <property type="component" value="Unassembled WGS sequence"/>
</dbReference>
<feature type="transmembrane region" description="Helical" evidence="1">
    <location>
        <begin position="46"/>
        <end position="79"/>
    </location>
</feature>
<protein>
    <submittedName>
        <fullName evidence="2">Uncharacterized protein</fullName>
    </submittedName>
</protein>
<gene>
    <name evidence="2" type="ORF">SIN8267_01400</name>
</gene>
<keyword evidence="1" id="KW-0472">Membrane</keyword>
<reference evidence="2" key="1">
    <citation type="submission" date="2021-12" db="EMBL/GenBank/DDBJ databases">
        <authorList>
            <person name="Rodrigo-Torres L."/>
            <person name="Arahal R. D."/>
            <person name="Lucena T."/>
        </authorList>
    </citation>
    <scope>NUCLEOTIDE SEQUENCE</scope>
    <source>
        <strain evidence="2">CECT 8267</strain>
    </source>
</reference>
<accession>A0ABM9ADP5</accession>
<evidence type="ECO:0000256" key="1">
    <source>
        <dbReference type="SAM" id="Phobius"/>
    </source>
</evidence>
<sequence length="83" mass="9856">MRPVLLVLWWTLEWLRRGLLAFHRRKYLLRCRPGAKNKKKRQLVKHIWLAMGCAMLIVGQPVWIVSLLLLTTFASFIILDETK</sequence>
<comment type="caution">
    <text evidence="2">The sequence shown here is derived from an EMBL/GenBank/DDBJ whole genome shotgun (WGS) entry which is preliminary data.</text>
</comment>
<dbReference type="EMBL" id="CAKLPX010000001">
    <property type="protein sequence ID" value="CAH0991298.1"/>
    <property type="molecule type" value="Genomic_DNA"/>
</dbReference>
<name>A0ABM9ADP5_9GAMM</name>
<evidence type="ECO:0000313" key="3">
    <source>
        <dbReference type="Proteomes" id="UP000838100"/>
    </source>
</evidence>
<dbReference type="RefSeq" id="WP_237443951.1">
    <property type="nucleotide sequence ID" value="NZ_CAKLPX010000001.1"/>
</dbReference>
<keyword evidence="1" id="KW-0812">Transmembrane</keyword>
<keyword evidence="1" id="KW-1133">Transmembrane helix</keyword>
<organism evidence="2 3">
    <name type="scientific">Sinobacterium norvegicum</name>
    <dbReference type="NCBI Taxonomy" id="1641715"/>
    <lineage>
        <taxon>Bacteria</taxon>
        <taxon>Pseudomonadati</taxon>
        <taxon>Pseudomonadota</taxon>
        <taxon>Gammaproteobacteria</taxon>
        <taxon>Cellvibrionales</taxon>
        <taxon>Spongiibacteraceae</taxon>
        <taxon>Sinobacterium</taxon>
    </lineage>
</organism>
<keyword evidence="3" id="KW-1185">Reference proteome</keyword>
<proteinExistence type="predicted"/>
<evidence type="ECO:0000313" key="2">
    <source>
        <dbReference type="EMBL" id="CAH0991298.1"/>
    </source>
</evidence>